<name>A0ABW4S2W6_9RHOB</name>
<evidence type="ECO:0000313" key="1">
    <source>
        <dbReference type="EMBL" id="MFD1911810.1"/>
    </source>
</evidence>
<keyword evidence="2" id="KW-1185">Reference proteome</keyword>
<dbReference type="EMBL" id="JBHUGH010000003">
    <property type="protein sequence ID" value="MFD1911810.1"/>
    <property type="molecule type" value="Genomic_DNA"/>
</dbReference>
<evidence type="ECO:0000313" key="2">
    <source>
        <dbReference type="Proteomes" id="UP001597353"/>
    </source>
</evidence>
<accession>A0ABW4S2W6</accession>
<gene>
    <name evidence="1" type="ORF">ACFSGJ_06210</name>
</gene>
<sequence>MTRKTGTTPIVAAVARTAGARQAAICPVALMGLLFDGAWVEARIEHLLDRVGDLA</sequence>
<proteinExistence type="predicted"/>
<reference evidence="2" key="1">
    <citation type="journal article" date="2019" name="Int. J. Syst. Evol. Microbiol.">
        <title>The Global Catalogue of Microorganisms (GCM) 10K type strain sequencing project: providing services to taxonomists for standard genome sequencing and annotation.</title>
        <authorList>
            <consortium name="The Broad Institute Genomics Platform"/>
            <consortium name="The Broad Institute Genome Sequencing Center for Infectious Disease"/>
            <person name="Wu L."/>
            <person name="Ma J."/>
        </authorList>
    </citation>
    <scope>NUCLEOTIDE SEQUENCE [LARGE SCALE GENOMIC DNA]</scope>
    <source>
        <strain evidence="2">CGMCC 4.7242</strain>
    </source>
</reference>
<protein>
    <submittedName>
        <fullName evidence="1">Uncharacterized protein</fullName>
    </submittedName>
</protein>
<comment type="caution">
    <text evidence="1">The sequence shown here is derived from an EMBL/GenBank/DDBJ whole genome shotgun (WGS) entry which is preliminary data.</text>
</comment>
<dbReference type="Proteomes" id="UP001597353">
    <property type="component" value="Unassembled WGS sequence"/>
</dbReference>
<dbReference type="RefSeq" id="WP_390260121.1">
    <property type="nucleotide sequence ID" value="NZ_JBHUGH010000003.1"/>
</dbReference>
<organism evidence="1 2">
    <name type="scientific">Halodurantibacterium flavum</name>
    <dbReference type="NCBI Taxonomy" id="1382802"/>
    <lineage>
        <taxon>Bacteria</taxon>
        <taxon>Pseudomonadati</taxon>
        <taxon>Pseudomonadota</taxon>
        <taxon>Alphaproteobacteria</taxon>
        <taxon>Rhodobacterales</taxon>
        <taxon>Paracoccaceae</taxon>
        <taxon>Halodurantibacterium</taxon>
    </lineage>
</organism>